<protein>
    <recommendedName>
        <fullName evidence="7">Kinesin-like protein</fullName>
    </recommendedName>
</protein>
<dbReference type="InterPro" id="IPR027640">
    <property type="entry name" value="Kinesin-like_fam"/>
</dbReference>
<dbReference type="PRINTS" id="PR00380">
    <property type="entry name" value="KINESINHEAVY"/>
</dbReference>
<keyword evidence="7" id="KW-0493">Microtubule</keyword>
<sequence>MSNPSVNENTTIKVALRIRPLTSEDLINIPTRFQKNVLSTAAYAPNQVTIQHEKKHNFTFDYVFGQGCNQKEVYERAVKKMLDKFLDGFNVTILAYGQTSSGKTHTMGTSNDMTSSAESVGIIPRAMATLFSAVNSTQYKSRKLSMKVSFVELYNEDLIDLLADSNNDNEDKPQLLIREDSNGGISLSGLQEIKVNTVGEVMGHLSRGSLNRQVGATDMNAKSSRSHAIFTVILSQQKFIPSSDSCASPSPMTPSTNSTFSDTKSGSLSRSNSILSRRFEDGTWVSVTSKFHFVDLAGSERIKRTSINEDRIKEGISINSGLLALGNVISALGDPAKAKNTTHIPYRDSKLTRLLQDSLGGNALTLMIACVSPAEYNVGETLNTLKYANRARNIKNSATIIQEEAGWNDLEHLQNLVLKLRSEIKNLKSMSLPSESFNTENNGNIETLEEQLAELQRSYNELSQNFSKKSSELEMFQNLSNNMDISSSSSLTTIKEEDEITFNKSQLSDFQKAVKPVIVEYEKSISVLESQLAFARTALNHTEASMLEQEAKLLEAEKFKEESKSLIDDLKYKVSKLHERETTTENY</sequence>
<dbReference type="GO" id="GO:0007018">
    <property type="term" value="P:microtubule-based movement"/>
    <property type="evidence" value="ECO:0007669"/>
    <property type="project" value="InterPro"/>
</dbReference>
<keyword evidence="5 8" id="KW-0175">Coiled coil</keyword>
<dbReference type="GO" id="GO:0005874">
    <property type="term" value="C:microtubule"/>
    <property type="evidence" value="ECO:0007669"/>
    <property type="project" value="UniProtKB-KW"/>
</dbReference>
<accession>A0A397VBX8</accession>
<feature type="region of interest" description="Disordered" evidence="9">
    <location>
        <begin position="243"/>
        <end position="267"/>
    </location>
</feature>
<dbReference type="InterPro" id="IPR027417">
    <property type="entry name" value="P-loop_NTPase"/>
</dbReference>
<gene>
    <name evidence="11" type="ORF">C2G38_2000084</name>
</gene>
<comment type="subcellular location">
    <subcellularLocation>
        <location evidence="1">Cytoplasm</location>
    </subcellularLocation>
</comment>
<proteinExistence type="inferred from homology"/>
<evidence type="ECO:0000313" key="12">
    <source>
        <dbReference type="Proteomes" id="UP000266673"/>
    </source>
</evidence>
<keyword evidence="3 6" id="KW-0547">Nucleotide-binding</keyword>
<dbReference type="InterPro" id="IPR036961">
    <property type="entry name" value="Kinesin_motor_dom_sf"/>
</dbReference>
<evidence type="ECO:0000256" key="7">
    <source>
        <dbReference type="RuleBase" id="RU000394"/>
    </source>
</evidence>
<evidence type="ECO:0000256" key="9">
    <source>
        <dbReference type="SAM" id="MobiDB-lite"/>
    </source>
</evidence>
<dbReference type="PANTHER" id="PTHR47969:SF15">
    <property type="entry name" value="CHROMOSOME-ASSOCIATED KINESIN KIF4A-RELATED"/>
    <property type="match status" value="1"/>
</dbReference>
<dbReference type="SUPFAM" id="SSF52540">
    <property type="entry name" value="P-loop containing nucleoside triphosphate hydrolases"/>
    <property type="match status" value="1"/>
</dbReference>
<comment type="similarity">
    <text evidence="6 7">Belongs to the TRAFAC class myosin-kinesin ATPase superfamily. Kinesin family.</text>
</comment>
<dbReference type="EMBL" id="QKWP01000468">
    <property type="protein sequence ID" value="RIB19522.1"/>
    <property type="molecule type" value="Genomic_DNA"/>
</dbReference>
<dbReference type="OrthoDB" id="3176171at2759"/>
<keyword evidence="2" id="KW-0963">Cytoplasm</keyword>
<feature type="non-terminal residue" evidence="11">
    <location>
        <position position="587"/>
    </location>
</feature>
<evidence type="ECO:0000256" key="4">
    <source>
        <dbReference type="ARBA" id="ARBA00022840"/>
    </source>
</evidence>
<evidence type="ECO:0000256" key="6">
    <source>
        <dbReference type="PROSITE-ProRule" id="PRU00283"/>
    </source>
</evidence>
<dbReference type="InterPro" id="IPR001752">
    <property type="entry name" value="Kinesin_motor_dom"/>
</dbReference>
<dbReference type="GO" id="GO:0003777">
    <property type="term" value="F:microtubule motor activity"/>
    <property type="evidence" value="ECO:0007669"/>
    <property type="project" value="InterPro"/>
</dbReference>
<keyword evidence="6 7" id="KW-0505">Motor protein</keyword>
<dbReference type="GO" id="GO:0005737">
    <property type="term" value="C:cytoplasm"/>
    <property type="evidence" value="ECO:0007669"/>
    <property type="project" value="UniProtKB-SubCell"/>
</dbReference>
<feature type="compositionally biased region" description="Low complexity" evidence="9">
    <location>
        <begin position="248"/>
        <end position="267"/>
    </location>
</feature>
<dbReference type="Gene3D" id="3.40.850.10">
    <property type="entry name" value="Kinesin motor domain"/>
    <property type="match status" value="1"/>
</dbReference>
<dbReference type="PANTHER" id="PTHR47969">
    <property type="entry name" value="CHROMOSOME-ASSOCIATED KINESIN KIF4A-RELATED"/>
    <property type="match status" value="1"/>
</dbReference>
<dbReference type="PROSITE" id="PS50067">
    <property type="entry name" value="KINESIN_MOTOR_2"/>
    <property type="match status" value="1"/>
</dbReference>
<keyword evidence="4 6" id="KW-0067">ATP-binding</keyword>
<evidence type="ECO:0000256" key="8">
    <source>
        <dbReference type="SAM" id="Coils"/>
    </source>
</evidence>
<feature type="domain" description="Kinesin motor" evidence="10">
    <location>
        <begin position="11"/>
        <end position="394"/>
    </location>
</feature>
<dbReference type="GO" id="GO:0008017">
    <property type="term" value="F:microtubule binding"/>
    <property type="evidence" value="ECO:0007669"/>
    <property type="project" value="InterPro"/>
</dbReference>
<evidence type="ECO:0000259" key="10">
    <source>
        <dbReference type="PROSITE" id="PS50067"/>
    </source>
</evidence>
<dbReference type="SMART" id="SM00129">
    <property type="entry name" value="KISc"/>
    <property type="match status" value="1"/>
</dbReference>
<evidence type="ECO:0000313" key="11">
    <source>
        <dbReference type="EMBL" id="RIB19522.1"/>
    </source>
</evidence>
<dbReference type="GO" id="GO:0016787">
    <property type="term" value="F:hydrolase activity"/>
    <property type="evidence" value="ECO:0007669"/>
    <property type="project" value="UniProtKB-KW"/>
</dbReference>
<keyword evidence="11" id="KW-0378">Hydrolase</keyword>
<evidence type="ECO:0000256" key="1">
    <source>
        <dbReference type="ARBA" id="ARBA00004496"/>
    </source>
</evidence>
<dbReference type="Proteomes" id="UP000266673">
    <property type="component" value="Unassembled WGS sequence"/>
</dbReference>
<dbReference type="STRING" id="44941.A0A397VBX8"/>
<name>A0A397VBX8_9GLOM</name>
<organism evidence="11 12">
    <name type="scientific">Gigaspora rosea</name>
    <dbReference type="NCBI Taxonomy" id="44941"/>
    <lineage>
        <taxon>Eukaryota</taxon>
        <taxon>Fungi</taxon>
        <taxon>Fungi incertae sedis</taxon>
        <taxon>Mucoromycota</taxon>
        <taxon>Glomeromycotina</taxon>
        <taxon>Glomeromycetes</taxon>
        <taxon>Diversisporales</taxon>
        <taxon>Gigasporaceae</taxon>
        <taxon>Gigaspora</taxon>
    </lineage>
</organism>
<dbReference type="PROSITE" id="PS00411">
    <property type="entry name" value="KINESIN_MOTOR_1"/>
    <property type="match status" value="1"/>
</dbReference>
<evidence type="ECO:0000256" key="2">
    <source>
        <dbReference type="ARBA" id="ARBA00022490"/>
    </source>
</evidence>
<dbReference type="GO" id="GO:0051231">
    <property type="term" value="P:spindle elongation"/>
    <property type="evidence" value="ECO:0007669"/>
    <property type="project" value="TreeGrafter"/>
</dbReference>
<dbReference type="GO" id="GO:0007052">
    <property type="term" value="P:mitotic spindle organization"/>
    <property type="evidence" value="ECO:0007669"/>
    <property type="project" value="TreeGrafter"/>
</dbReference>
<dbReference type="Pfam" id="PF00225">
    <property type="entry name" value="Kinesin"/>
    <property type="match status" value="1"/>
</dbReference>
<dbReference type="CDD" id="cd01372">
    <property type="entry name" value="KISc_KIF4"/>
    <property type="match status" value="1"/>
</dbReference>
<evidence type="ECO:0000256" key="5">
    <source>
        <dbReference type="ARBA" id="ARBA00023054"/>
    </source>
</evidence>
<dbReference type="GO" id="GO:0005524">
    <property type="term" value="F:ATP binding"/>
    <property type="evidence" value="ECO:0007669"/>
    <property type="project" value="UniProtKB-UniRule"/>
</dbReference>
<feature type="coiled-coil region" evidence="8">
    <location>
        <begin position="410"/>
        <end position="472"/>
    </location>
</feature>
<evidence type="ECO:0000256" key="3">
    <source>
        <dbReference type="ARBA" id="ARBA00022741"/>
    </source>
</evidence>
<feature type="binding site" evidence="6">
    <location>
        <begin position="97"/>
        <end position="104"/>
    </location>
    <ligand>
        <name>ATP</name>
        <dbReference type="ChEBI" id="CHEBI:30616"/>
    </ligand>
</feature>
<reference evidence="11 12" key="1">
    <citation type="submission" date="2018-06" db="EMBL/GenBank/DDBJ databases">
        <title>Comparative genomics reveals the genomic features of Rhizophagus irregularis, R. cerebriforme, R. diaphanum and Gigaspora rosea, and their symbiotic lifestyle signature.</title>
        <authorList>
            <person name="Morin E."/>
            <person name="San Clemente H."/>
            <person name="Chen E.C.H."/>
            <person name="De La Providencia I."/>
            <person name="Hainaut M."/>
            <person name="Kuo A."/>
            <person name="Kohler A."/>
            <person name="Murat C."/>
            <person name="Tang N."/>
            <person name="Roy S."/>
            <person name="Loubradou J."/>
            <person name="Henrissat B."/>
            <person name="Grigoriev I.V."/>
            <person name="Corradi N."/>
            <person name="Roux C."/>
            <person name="Martin F.M."/>
        </authorList>
    </citation>
    <scope>NUCLEOTIDE SEQUENCE [LARGE SCALE GENOMIC DNA]</scope>
    <source>
        <strain evidence="11 12">DAOM 194757</strain>
    </source>
</reference>
<comment type="caution">
    <text evidence="11">The sequence shown here is derived from an EMBL/GenBank/DDBJ whole genome shotgun (WGS) entry which is preliminary data.</text>
</comment>
<dbReference type="AlphaFoldDB" id="A0A397VBX8"/>
<keyword evidence="12" id="KW-1185">Reference proteome</keyword>
<dbReference type="InterPro" id="IPR019821">
    <property type="entry name" value="Kinesin_motor_CS"/>
</dbReference>
<dbReference type="GO" id="GO:0005875">
    <property type="term" value="C:microtubule associated complex"/>
    <property type="evidence" value="ECO:0007669"/>
    <property type="project" value="TreeGrafter"/>
</dbReference>